<dbReference type="RefSeq" id="WP_143078695.1">
    <property type="nucleotide sequence ID" value="NZ_FOBF01000008.1"/>
</dbReference>
<proteinExistence type="predicted"/>
<protein>
    <recommendedName>
        <fullName evidence="5">Secreted protein</fullName>
    </recommendedName>
</protein>
<evidence type="ECO:0000313" key="4">
    <source>
        <dbReference type="Proteomes" id="UP000198953"/>
    </source>
</evidence>
<dbReference type="EMBL" id="FOBF01000008">
    <property type="protein sequence ID" value="SEL97232.1"/>
    <property type="molecule type" value="Genomic_DNA"/>
</dbReference>
<feature type="compositionally biased region" description="Pro residues" evidence="1">
    <location>
        <begin position="186"/>
        <end position="196"/>
    </location>
</feature>
<feature type="region of interest" description="Disordered" evidence="1">
    <location>
        <begin position="281"/>
        <end position="302"/>
    </location>
</feature>
<dbReference type="Proteomes" id="UP000198953">
    <property type="component" value="Unassembled WGS sequence"/>
</dbReference>
<reference evidence="3 4" key="1">
    <citation type="submission" date="2016-10" db="EMBL/GenBank/DDBJ databases">
        <authorList>
            <person name="de Groot N.N."/>
        </authorList>
    </citation>
    <scope>NUCLEOTIDE SEQUENCE [LARGE SCALE GENOMIC DNA]</scope>
    <source>
        <strain evidence="3 4">DSM 43357</strain>
    </source>
</reference>
<accession>A0A1H7UJL9</accession>
<feature type="signal peptide" evidence="2">
    <location>
        <begin position="1"/>
        <end position="23"/>
    </location>
</feature>
<dbReference type="OrthoDB" id="3544471at2"/>
<keyword evidence="2" id="KW-0732">Signal</keyword>
<dbReference type="AlphaFoldDB" id="A0A1H7UJL9"/>
<gene>
    <name evidence="3" type="ORF">SAMN05660976_03845</name>
</gene>
<evidence type="ECO:0000313" key="3">
    <source>
        <dbReference type="EMBL" id="SEL97232.1"/>
    </source>
</evidence>
<evidence type="ECO:0000256" key="1">
    <source>
        <dbReference type="SAM" id="MobiDB-lite"/>
    </source>
</evidence>
<keyword evidence="4" id="KW-1185">Reference proteome</keyword>
<sequence>MGSRTAISAGVLAVALAAIPAAAPPASASAQDCSRDGGLLSGVTNTLCNVVDTLTDTVDGLTGGATEPVTKGLGQTTDGVLGTVGEALPTSKPTSSGTGGSTPKPSSEPKASSEPKGEPSPTKDGQEREGGGLCLPVLSCDGEGVLGSLTPRPTPDARATQTPRPRDDRRDDGRDADESAVLPTEPVRPTPLPPAGEPQTVPSTRQEVTGEKRPADRGEPQVDLLWPNPFAHELTVPMQNERAVRPSPPASDVLGTVLTIVLLGSAVLATRIVQQRRHRLEPPETIPFEPAPAGSGGRHRLA</sequence>
<feature type="compositionally biased region" description="Basic and acidic residues" evidence="1">
    <location>
        <begin position="164"/>
        <end position="177"/>
    </location>
</feature>
<evidence type="ECO:0008006" key="5">
    <source>
        <dbReference type="Google" id="ProtNLM"/>
    </source>
</evidence>
<feature type="chain" id="PRO_5039551005" description="Secreted protein" evidence="2">
    <location>
        <begin position="24"/>
        <end position="302"/>
    </location>
</feature>
<organism evidence="3 4">
    <name type="scientific">Nonomuraea pusilla</name>
    <dbReference type="NCBI Taxonomy" id="46177"/>
    <lineage>
        <taxon>Bacteria</taxon>
        <taxon>Bacillati</taxon>
        <taxon>Actinomycetota</taxon>
        <taxon>Actinomycetes</taxon>
        <taxon>Streptosporangiales</taxon>
        <taxon>Streptosporangiaceae</taxon>
        <taxon>Nonomuraea</taxon>
    </lineage>
</organism>
<feature type="compositionally biased region" description="Basic and acidic residues" evidence="1">
    <location>
        <begin position="208"/>
        <end position="220"/>
    </location>
</feature>
<feature type="compositionally biased region" description="Low complexity" evidence="1">
    <location>
        <begin position="89"/>
        <end position="110"/>
    </location>
</feature>
<evidence type="ECO:0000256" key="2">
    <source>
        <dbReference type="SAM" id="SignalP"/>
    </source>
</evidence>
<name>A0A1H7UJL9_9ACTN</name>
<feature type="region of interest" description="Disordered" evidence="1">
    <location>
        <begin position="60"/>
        <end position="222"/>
    </location>
</feature>